<gene>
    <name evidence="10" type="primary">aroA_1</name>
    <name evidence="8" type="synonym">aroA</name>
    <name evidence="10" type="ORF">AHA02nite_09280</name>
</gene>
<dbReference type="EMBL" id="BJYA01000003">
    <property type="protein sequence ID" value="GEN45152.1"/>
    <property type="molecule type" value="Genomic_DNA"/>
</dbReference>
<feature type="binding site" evidence="8">
    <location>
        <position position="388"/>
    </location>
    <ligand>
        <name>phosphoenolpyruvate</name>
        <dbReference type="ChEBI" id="CHEBI:58702"/>
    </ligand>
</feature>
<dbReference type="Proteomes" id="UP000321440">
    <property type="component" value="Unassembled WGS sequence"/>
</dbReference>
<feature type="binding site" evidence="8">
    <location>
        <position position="27"/>
    </location>
    <ligand>
        <name>3-phosphoshikimate</name>
        <dbReference type="ChEBI" id="CHEBI:145989"/>
    </ligand>
</feature>
<dbReference type="OrthoDB" id="9809920at2"/>
<feature type="binding site" evidence="8">
    <location>
        <position position="122"/>
    </location>
    <ligand>
        <name>phosphoenolpyruvate</name>
        <dbReference type="ChEBI" id="CHEBI:58702"/>
    </ligand>
</feature>
<dbReference type="InterPro" id="IPR036968">
    <property type="entry name" value="Enolpyruvate_Tfrase_sf"/>
</dbReference>
<dbReference type="InterPro" id="IPR006264">
    <property type="entry name" value="EPSP_synthase"/>
</dbReference>
<keyword evidence="3 8" id="KW-0963">Cytoplasm</keyword>
<evidence type="ECO:0000256" key="4">
    <source>
        <dbReference type="ARBA" id="ARBA00022605"/>
    </source>
</evidence>
<dbReference type="NCBIfam" id="TIGR01356">
    <property type="entry name" value="aroA"/>
    <property type="match status" value="1"/>
</dbReference>
<feature type="binding site" evidence="8">
    <location>
        <position position="22"/>
    </location>
    <ligand>
        <name>3-phosphoshikimate</name>
        <dbReference type="ChEBI" id="CHEBI:145989"/>
    </ligand>
</feature>
<evidence type="ECO:0000256" key="2">
    <source>
        <dbReference type="ARBA" id="ARBA00009948"/>
    </source>
</evidence>
<comment type="catalytic activity">
    <reaction evidence="7">
        <text>3-phosphoshikimate + phosphoenolpyruvate = 5-O-(1-carboxyvinyl)-3-phosphoshikimate + phosphate</text>
        <dbReference type="Rhea" id="RHEA:21256"/>
        <dbReference type="ChEBI" id="CHEBI:43474"/>
        <dbReference type="ChEBI" id="CHEBI:57701"/>
        <dbReference type="ChEBI" id="CHEBI:58702"/>
        <dbReference type="ChEBI" id="CHEBI:145989"/>
        <dbReference type="EC" id="2.5.1.19"/>
    </reaction>
    <physiologicalReaction direction="left-to-right" evidence="7">
        <dbReference type="Rhea" id="RHEA:21257"/>
    </physiologicalReaction>
</comment>
<reference evidence="10 11" key="1">
    <citation type="submission" date="2019-07" db="EMBL/GenBank/DDBJ databases">
        <title>Whole genome shotgun sequence of Alkalibacillus haloalkaliphilus NBRC 103110.</title>
        <authorList>
            <person name="Hosoyama A."/>
            <person name="Uohara A."/>
            <person name="Ohji S."/>
            <person name="Ichikawa N."/>
        </authorList>
    </citation>
    <scope>NUCLEOTIDE SEQUENCE [LARGE SCALE GENOMIC DNA]</scope>
    <source>
        <strain evidence="10 11">NBRC 103110</strain>
    </source>
</reference>
<feature type="binding site" evidence="8">
    <location>
        <position position="94"/>
    </location>
    <ligand>
        <name>phosphoenolpyruvate</name>
        <dbReference type="ChEBI" id="CHEBI:58702"/>
    </ligand>
</feature>
<keyword evidence="5 8" id="KW-0808">Transferase</keyword>
<feature type="binding site" evidence="8">
    <location>
        <position position="169"/>
    </location>
    <ligand>
        <name>phosphoenolpyruvate</name>
        <dbReference type="ChEBI" id="CHEBI:58702"/>
    </ligand>
</feature>
<dbReference type="FunFam" id="3.65.10.10:FF:000005">
    <property type="entry name" value="3-phosphoshikimate 1-carboxyvinyltransferase"/>
    <property type="match status" value="1"/>
</dbReference>
<feature type="domain" description="Enolpyruvate transferase" evidence="9">
    <location>
        <begin position="10"/>
        <end position="423"/>
    </location>
</feature>
<evidence type="ECO:0000256" key="8">
    <source>
        <dbReference type="HAMAP-Rule" id="MF_00210"/>
    </source>
</evidence>
<comment type="caution">
    <text evidence="8">Lacks conserved residue(s) required for the propagation of feature annotation.</text>
</comment>
<evidence type="ECO:0000256" key="1">
    <source>
        <dbReference type="ARBA" id="ARBA00004811"/>
    </source>
</evidence>
<comment type="function">
    <text evidence="8">Catalyzes the transfer of the enolpyruvyl moiety of phosphoenolpyruvate (PEP) to the 5-hydroxyl of shikimate-3-phosphate (S3P) to produce enolpyruvyl shikimate-3-phosphate and inorganic phosphate.</text>
</comment>
<comment type="caution">
    <text evidence="10">The sequence shown here is derived from an EMBL/GenBank/DDBJ whole genome shotgun (WGS) entry which is preliminary data.</text>
</comment>
<dbReference type="PROSITE" id="PS00104">
    <property type="entry name" value="EPSP_SYNTHASE_1"/>
    <property type="match status" value="1"/>
</dbReference>
<dbReference type="HAMAP" id="MF_00210">
    <property type="entry name" value="EPSP_synth"/>
    <property type="match status" value="1"/>
</dbReference>
<comment type="similarity">
    <text evidence="2 8">Belongs to the EPSP synthase family.</text>
</comment>
<keyword evidence="6 8" id="KW-0057">Aromatic amino acid biosynthesis</keyword>
<dbReference type="GO" id="GO:0008652">
    <property type="term" value="P:amino acid biosynthetic process"/>
    <property type="evidence" value="ECO:0007669"/>
    <property type="project" value="UniProtKB-KW"/>
</dbReference>
<dbReference type="GO" id="GO:0009423">
    <property type="term" value="P:chorismate biosynthetic process"/>
    <property type="evidence" value="ECO:0007669"/>
    <property type="project" value="UniProtKB-UniRule"/>
</dbReference>
<dbReference type="EC" id="2.5.1.19" evidence="8"/>
<dbReference type="RefSeq" id="WP_146814844.1">
    <property type="nucleotide sequence ID" value="NZ_BJYA01000003.1"/>
</dbReference>
<name>A0A511W720_9BACI</name>
<dbReference type="Pfam" id="PF00275">
    <property type="entry name" value="EPSP_synthase"/>
    <property type="match status" value="1"/>
</dbReference>
<dbReference type="GO" id="GO:0009073">
    <property type="term" value="P:aromatic amino acid family biosynthetic process"/>
    <property type="evidence" value="ECO:0007669"/>
    <property type="project" value="UniProtKB-KW"/>
</dbReference>
<evidence type="ECO:0000313" key="11">
    <source>
        <dbReference type="Proteomes" id="UP000321440"/>
    </source>
</evidence>
<dbReference type="CDD" id="cd01556">
    <property type="entry name" value="EPSP_synthase"/>
    <property type="match status" value="1"/>
</dbReference>
<dbReference type="InterPro" id="IPR023193">
    <property type="entry name" value="EPSP_synthase_CS"/>
</dbReference>
<comment type="subcellular location">
    <subcellularLocation>
        <location evidence="8">Cytoplasm</location>
    </subcellularLocation>
</comment>
<evidence type="ECO:0000313" key="10">
    <source>
        <dbReference type="EMBL" id="GEN45152.1"/>
    </source>
</evidence>
<feature type="active site" description="Proton acceptor" evidence="8">
    <location>
        <position position="315"/>
    </location>
</feature>
<sequence>MAEQFHYKGGLINGKVKVPGDKSISHRAVMLASIADGETVIDRFLHSEDCRRTIEAFKSLGVHISENGEQVKVLGKGVNSLRQPNTTLDMGNSGTTTRLLIGLLSALPFNTHLNGDESLINRPMGRVLNPLTEMGAQFFPMKDENKLPLQVKGGQLQPITYRLPVDSAQVKSSILLAGLLTNGTTTVIENNPTRDHTEKMLSAFGGSVEVDGQHIKVSGKQSLKSTNITVPGDQSSAAFWIAVAVITPGSHLILEEVGVNSTRMGLVNVLKRMGANINVSVERYIGDEPVGTIEVAYSELIPTTITEQEIPSMVDEIPLLALIATQTKGEMKINHIKELRYKETDRIEATVSILQNLGATVFSSEDQIVVKGPTQLKGGSVQSENDHRMAMMAVIASIISDEPVTIDETDCINVSYPTFFEDMRLIMKEIEL</sequence>
<feature type="binding site" evidence="8">
    <location>
        <position position="315"/>
    </location>
    <ligand>
        <name>3-phosphoshikimate</name>
        <dbReference type="ChEBI" id="CHEBI:145989"/>
    </ligand>
</feature>
<dbReference type="AlphaFoldDB" id="A0A511W720"/>
<feature type="binding site" evidence="8">
    <location>
        <position position="167"/>
    </location>
    <ligand>
        <name>3-phosphoshikimate</name>
        <dbReference type="ChEBI" id="CHEBI:145989"/>
    </ligand>
</feature>
<feature type="binding site" evidence="8">
    <location>
        <position position="22"/>
    </location>
    <ligand>
        <name>phosphoenolpyruvate</name>
        <dbReference type="ChEBI" id="CHEBI:58702"/>
    </ligand>
</feature>
<keyword evidence="11" id="KW-1185">Reference proteome</keyword>
<dbReference type="InterPro" id="IPR013792">
    <property type="entry name" value="RNA3'P_cycl/enolpyr_Trfase_a/b"/>
</dbReference>
<dbReference type="InterPro" id="IPR001986">
    <property type="entry name" value="Enolpyruvate_Tfrase_dom"/>
</dbReference>
<feature type="binding site" evidence="8">
    <location>
        <position position="23"/>
    </location>
    <ligand>
        <name>3-phosphoshikimate</name>
        <dbReference type="ChEBI" id="CHEBI:145989"/>
    </ligand>
</feature>
<keyword evidence="4 8" id="KW-0028">Amino-acid biosynthesis</keyword>
<protein>
    <recommendedName>
        <fullName evidence="8">3-phosphoshikimate 1-carboxyvinyltransferase</fullName>
        <ecNumber evidence="8">2.5.1.19</ecNumber>
    </recommendedName>
    <alternativeName>
        <fullName evidence="8">5-enolpyruvylshikimate-3-phosphate synthase</fullName>
        <shortName evidence="8">EPSP synthase</shortName>
        <shortName evidence="8">EPSPS</shortName>
    </alternativeName>
</protein>
<evidence type="ECO:0000256" key="7">
    <source>
        <dbReference type="ARBA" id="ARBA00044633"/>
    </source>
</evidence>
<dbReference type="PANTHER" id="PTHR21090:SF5">
    <property type="entry name" value="PENTAFUNCTIONAL AROM POLYPEPTIDE"/>
    <property type="match status" value="1"/>
</dbReference>
<organism evidence="10 11">
    <name type="scientific">Alkalibacillus haloalkaliphilus</name>
    <dbReference type="NCBI Taxonomy" id="94136"/>
    <lineage>
        <taxon>Bacteria</taxon>
        <taxon>Bacillati</taxon>
        <taxon>Bacillota</taxon>
        <taxon>Bacilli</taxon>
        <taxon>Bacillales</taxon>
        <taxon>Bacillaceae</taxon>
        <taxon>Alkalibacillus</taxon>
    </lineage>
</organism>
<feature type="binding site" evidence="8">
    <location>
        <position position="169"/>
    </location>
    <ligand>
        <name>3-phosphoshikimate</name>
        <dbReference type="ChEBI" id="CHEBI:145989"/>
    </ligand>
</feature>
<dbReference type="PIRSF" id="PIRSF000505">
    <property type="entry name" value="EPSPS"/>
    <property type="match status" value="1"/>
</dbReference>
<accession>A0A511W720</accession>
<comment type="pathway">
    <text evidence="1 8">Metabolic intermediate biosynthesis; chorismate biosynthesis; chorismate from D-erythrose 4-phosphate and phosphoenolpyruvate: step 6/7.</text>
</comment>
<feature type="binding site" evidence="8">
    <location>
        <position position="346"/>
    </location>
    <ligand>
        <name>phosphoenolpyruvate</name>
        <dbReference type="ChEBI" id="CHEBI:58702"/>
    </ligand>
</feature>
<proteinExistence type="inferred from homology"/>
<dbReference type="GO" id="GO:0005737">
    <property type="term" value="C:cytoplasm"/>
    <property type="evidence" value="ECO:0007669"/>
    <property type="project" value="UniProtKB-SubCell"/>
</dbReference>
<evidence type="ECO:0000256" key="3">
    <source>
        <dbReference type="ARBA" id="ARBA00022490"/>
    </source>
</evidence>
<comment type="subunit">
    <text evidence="8">Monomer.</text>
</comment>
<evidence type="ECO:0000259" key="9">
    <source>
        <dbReference type="Pfam" id="PF00275"/>
    </source>
</evidence>
<dbReference type="GO" id="GO:0003866">
    <property type="term" value="F:3-phosphoshikimate 1-carboxyvinyltransferase activity"/>
    <property type="evidence" value="ECO:0007669"/>
    <property type="project" value="UniProtKB-UniRule"/>
</dbReference>
<evidence type="ECO:0000256" key="5">
    <source>
        <dbReference type="ARBA" id="ARBA00022679"/>
    </source>
</evidence>
<dbReference type="UniPathway" id="UPA00053">
    <property type="reaction ID" value="UER00089"/>
</dbReference>
<dbReference type="Gene3D" id="3.65.10.10">
    <property type="entry name" value="Enolpyruvate transferase domain"/>
    <property type="match status" value="2"/>
</dbReference>
<evidence type="ECO:0000256" key="6">
    <source>
        <dbReference type="ARBA" id="ARBA00023141"/>
    </source>
</evidence>
<dbReference type="PANTHER" id="PTHR21090">
    <property type="entry name" value="AROM/DEHYDROQUINATE SYNTHASE"/>
    <property type="match status" value="1"/>
</dbReference>
<dbReference type="SUPFAM" id="SSF55205">
    <property type="entry name" value="EPT/RTPC-like"/>
    <property type="match status" value="1"/>
</dbReference>
<dbReference type="PROSITE" id="PS00885">
    <property type="entry name" value="EPSP_SYNTHASE_2"/>
    <property type="match status" value="1"/>
</dbReference>
<feature type="binding site" evidence="8">
    <location>
        <position position="342"/>
    </location>
    <ligand>
        <name>3-phosphoshikimate</name>
        <dbReference type="ChEBI" id="CHEBI:145989"/>
    </ligand>
</feature>